<evidence type="ECO:0000256" key="1">
    <source>
        <dbReference type="SAM" id="MobiDB-lite"/>
    </source>
</evidence>
<dbReference type="Gene3D" id="3.40.50.150">
    <property type="entry name" value="Vaccinia Virus protein VP39"/>
    <property type="match status" value="1"/>
</dbReference>
<comment type="caution">
    <text evidence="3">The sequence shown here is derived from an EMBL/GenBank/DDBJ whole genome shotgun (WGS) entry which is preliminary data.</text>
</comment>
<dbReference type="Proteomes" id="UP000295361">
    <property type="component" value="Unassembled WGS sequence"/>
</dbReference>
<accession>A0A4V3CTJ9</accession>
<dbReference type="Pfam" id="PF05430">
    <property type="entry name" value="Methyltransf_30"/>
    <property type="match status" value="1"/>
</dbReference>
<keyword evidence="4" id="KW-1185">Reference proteome</keyword>
<gene>
    <name evidence="3" type="ORF">DES47_102309</name>
</gene>
<sequence length="259" mass="28127">MIAESLARPSMNEPVEWTDGGSPRSPRFDDLYRSRYGGLAQARAVYLAGCGLPGRWQGRRDFTVLETGFGLGLNFLCTWAAWEGDAQRCEQLNFVSVEAYPVAAADLLRSVQSLAAMDGDQAPLLARVQVLAAELAAAWSEWSPGLHEIRFADGRVQLILAVGQVLPMLARLSSCQADAVYLDGFTPALNPDMWSTDTLTAMARLCQPGATVASYSVALAVRETLQSLGFTVKKRPGLPPKRHRLEATFERLRVTAAAA</sequence>
<protein>
    <submittedName>
        <fullName evidence="3">tRNA U34 5-methylaminomethyl-2-thiouridine-forming methyltransferase MnmC</fullName>
    </submittedName>
</protein>
<dbReference type="NCBIfam" id="NF033855">
    <property type="entry name" value="tRNA_MNMC2"/>
    <property type="match status" value="1"/>
</dbReference>
<dbReference type="GO" id="GO:0004808">
    <property type="term" value="F:tRNA (5-methylaminomethyl-2-thiouridylate)(34)-methyltransferase activity"/>
    <property type="evidence" value="ECO:0007669"/>
    <property type="project" value="InterPro"/>
</dbReference>
<dbReference type="InterPro" id="IPR008471">
    <property type="entry name" value="MnmC-like_methylTransf"/>
</dbReference>
<dbReference type="EMBL" id="SNXS01000002">
    <property type="protein sequence ID" value="TDP72564.1"/>
    <property type="molecule type" value="Genomic_DNA"/>
</dbReference>
<dbReference type="PANTHER" id="PTHR39963:SF1">
    <property type="entry name" value="MNMC-LIKE METHYLTRANSFERASE DOMAIN-CONTAINING PROTEIN"/>
    <property type="match status" value="1"/>
</dbReference>
<dbReference type="GO" id="GO:0032259">
    <property type="term" value="P:methylation"/>
    <property type="evidence" value="ECO:0007669"/>
    <property type="project" value="UniProtKB-KW"/>
</dbReference>
<dbReference type="OrthoDB" id="9786494at2"/>
<dbReference type="InterPro" id="IPR029063">
    <property type="entry name" value="SAM-dependent_MTases_sf"/>
</dbReference>
<dbReference type="AlphaFoldDB" id="A0A4V3CTJ9"/>
<organism evidence="3 4">
    <name type="scientific">Roseateles toxinivorans</name>
    <dbReference type="NCBI Taxonomy" id="270368"/>
    <lineage>
        <taxon>Bacteria</taxon>
        <taxon>Pseudomonadati</taxon>
        <taxon>Pseudomonadota</taxon>
        <taxon>Betaproteobacteria</taxon>
        <taxon>Burkholderiales</taxon>
        <taxon>Sphaerotilaceae</taxon>
        <taxon>Roseateles</taxon>
    </lineage>
</organism>
<keyword evidence="3" id="KW-0808">Transferase</keyword>
<keyword evidence="3" id="KW-0489">Methyltransferase</keyword>
<proteinExistence type="predicted"/>
<evidence type="ECO:0000313" key="3">
    <source>
        <dbReference type="EMBL" id="TDP72564.1"/>
    </source>
</evidence>
<reference evidence="3 4" key="1">
    <citation type="submission" date="2019-03" db="EMBL/GenBank/DDBJ databases">
        <title>Genomic Encyclopedia of Type Strains, Phase IV (KMG-IV): sequencing the most valuable type-strain genomes for metagenomic binning, comparative biology and taxonomic classification.</title>
        <authorList>
            <person name="Goeker M."/>
        </authorList>
    </citation>
    <scope>NUCLEOTIDE SEQUENCE [LARGE SCALE GENOMIC DNA]</scope>
    <source>
        <strain evidence="3 4">DSM 16998</strain>
    </source>
</reference>
<evidence type="ECO:0000313" key="4">
    <source>
        <dbReference type="Proteomes" id="UP000295361"/>
    </source>
</evidence>
<dbReference type="InterPro" id="IPR047785">
    <property type="entry name" value="tRNA_MNMC2"/>
</dbReference>
<feature type="domain" description="MnmC-like methyltransferase" evidence="2">
    <location>
        <begin position="131"/>
        <end position="248"/>
    </location>
</feature>
<dbReference type="InParanoid" id="A0A4V3CTJ9"/>
<evidence type="ECO:0000259" key="2">
    <source>
        <dbReference type="Pfam" id="PF05430"/>
    </source>
</evidence>
<name>A0A4V3CTJ9_9BURK</name>
<dbReference type="PANTHER" id="PTHR39963">
    <property type="entry name" value="SLL0983 PROTEIN"/>
    <property type="match status" value="1"/>
</dbReference>
<dbReference type="GO" id="GO:0016645">
    <property type="term" value="F:oxidoreductase activity, acting on the CH-NH group of donors"/>
    <property type="evidence" value="ECO:0007669"/>
    <property type="project" value="InterPro"/>
</dbReference>
<feature type="region of interest" description="Disordered" evidence="1">
    <location>
        <begin position="1"/>
        <end position="23"/>
    </location>
</feature>